<accession>A0A936YUY9</accession>
<dbReference type="InterPro" id="IPR012433">
    <property type="entry name" value="Imm11"/>
</dbReference>
<gene>
    <name evidence="2" type="ORF">JJB09_25060</name>
</gene>
<comment type="caution">
    <text evidence="2">The sequence shown here is derived from an EMBL/GenBank/DDBJ whole genome shotgun (WGS) entry which is preliminary data.</text>
</comment>
<feature type="domain" description="Immunity MXAN-0049 protein" evidence="1">
    <location>
        <begin position="49"/>
        <end position="200"/>
    </location>
</feature>
<dbReference type="EMBL" id="JAEQNC010000021">
    <property type="protein sequence ID" value="MBL0375289.1"/>
    <property type="molecule type" value="Genomic_DNA"/>
</dbReference>
<organism evidence="2 3">
    <name type="scientific">Rhizobium setariae</name>
    <dbReference type="NCBI Taxonomy" id="2801340"/>
    <lineage>
        <taxon>Bacteria</taxon>
        <taxon>Pseudomonadati</taxon>
        <taxon>Pseudomonadota</taxon>
        <taxon>Alphaproteobacteria</taxon>
        <taxon>Hyphomicrobiales</taxon>
        <taxon>Rhizobiaceae</taxon>
        <taxon>Rhizobium/Agrobacterium group</taxon>
        <taxon>Rhizobium</taxon>
    </lineage>
</organism>
<evidence type="ECO:0000313" key="3">
    <source>
        <dbReference type="Proteomes" id="UP000633219"/>
    </source>
</evidence>
<proteinExistence type="predicted"/>
<reference evidence="2" key="1">
    <citation type="submission" date="2021-01" db="EMBL/GenBank/DDBJ databases">
        <title>Rhizobium sp. strain KVB221 16S ribosomal RNA gene Genome sequencing and assembly.</title>
        <authorList>
            <person name="Kang M."/>
        </authorList>
    </citation>
    <scope>NUCLEOTIDE SEQUENCE</scope>
    <source>
        <strain evidence="2">KVB221</strain>
    </source>
</reference>
<evidence type="ECO:0000259" key="1">
    <source>
        <dbReference type="Pfam" id="PF07791"/>
    </source>
</evidence>
<name>A0A936YUY9_9HYPH</name>
<dbReference type="RefSeq" id="WP_201663836.1">
    <property type="nucleotide sequence ID" value="NZ_JAEQNC010000021.1"/>
</dbReference>
<dbReference type="Proteomes" id="UP000633219">
    <property type="component" value="Unassembled WGS sequence"/>
</dbReference>
<dbReference type="AlphaFoldDB" id="A0A936YUY9"/>
<dbReference type="Pfam" id="PF07791">
    <property type="entry name" value="Imm11"/>
    <property type="match status" value="1"/>
</dbReference>
<protein>
    <recommendedName>
        <fullName evidence="1">Immunity MXAN-0049 protein domain-containing protein</fullName>
    </recommendedName>
</protein>
<sequence>MTYAVQMASISPYFLLGDFQDFDVKVPDLERRVEISTTFKFGNRLLPPEETPQHLLLRRPGKRPRDLFVTHGGAMVISQSLRDLIEEMDPSCHQFLPLSIDNLQDGSAWYILNVYANQDSIIDEKSEVSRNIWSKGNESMKIPSLGFGSGPLSVTFKKSLMGGFNIWREERYVGYLFVSDGFEAALRQRGLTFSVLRKAKDI</sequence>
<keyword evidence="3" id="KW-1185">Reference proteome</keyword>
<evidence type="ECO:0000313" key="2">
    <source>
        <dbReference type="EMBL" id="MBL0375289.1"/>
    </source>
</evidence>